<sequence>MITPDLENLPELGEIDLYDPERYRTSSQHPAWHTLRLRAPVWPQSTPDGDRFWSVTRFHDVSTLLMDDKRFSSAYGTILAVAKGDIAAGKTINLMDQPDHAGVRLPAMRTMSTRVARDRKEAVRRHVRRVLGSALDGGTVDFAELAAHLPLAAVGDIVGIPESAWPGLPRLAMAGVAPGDPSYSAGAESDTLTGAHFEIFAMFTELVRERRRRRRDDLISVLLDADLGGRRLSEHELVLNCYSFLMGAVTTTPQVAAHLIQVFIDQPGTWRRVRQDPALVPTAVEEALRWASPTNHLMRRARCPVRLGGTLIDEGDLVCGWVAAANRDETVFAEPYAFDPARQPNPHLAFGVGAHRCIGGPPAQVVLAVLLEELCGRVDEIVPAGAPVHMRSNFINGITSLPVEFRPGGRSERVAAGAATVTR</sequence>
<keyword evidence="2" id="KW-0503">Monooxygenase</keyword>
<dbReference type="PANTHER" id="PTHR46696:SF4">
    <property type="entry name" value="BIOTIN BIOSYNTHESIS CYTOCHROME P450"/>
    <property type="match status" value="1"/>
</dbReference>
<evidence type="ECO:0000313" key="3">
    <source>
        <dbReference type="EMBL" id="GIE99524.1"/>
    </source>
</evidence>
<evidence type="ECO:0000256" key="1">
    <source>
        <dbReference type="ARBA" id="ARBA00010617"/>
    </source>
</evidence>
<evidence type="ECO:0000313" key="4">
    <source>
        <dbReference type="Proteomes" id="UP000636960"/>
    </source>
</evidence>
<dbReference type="SUPFAM" id="SSF48264">
    <property type="entry name" value="Cytochrome P450"/>
    <property type="match status" value="1"/>
</dbReference>
<dbReference type="InterPro" id="IPR002397">
    <property type="entry name" value="Cyt_P450_B"/>
</dbReference>
<keyword evidence="2" id="KW-0479">Metal-binding</keyword>
<dbReference type="Gene3D" id="1.10.630.10">
    <property type="entry name" value="Cytochrome P450"/>
    <property type="match status" value="1"/>
</dbReference>
<proteinExistence type="inferred from homology"/>
<dbReference type="GO" id="GO:0006707">
    <property type="term" value="P:cholesterol catabolic process"/>
    <property type="evidence" value="ECO:0007669"/>
    <property type="project" value="TreeGrafter"/>
</dbReference>
<keyword evidence="2" id="KW-0349">Heme</keyword>
<evidence type="ECO:0000256" key="2">
    <source>
        <dbReference type="RuleBase" id="RU000461"/>
    </source>
</evidence>
<keyword evidence="2" id="KW-0560">Oxidoreductase</keyword>
<keyword evidence="4" id="KW-1185">Reference proteome</keyword>
<comment type="caution">
    <text evidence="3">The sequence shown here is derived from an EMBL/GenBank/DDBJ whole genome shotgun (WGS) entry which is preliminary data.</text>
</comment>
<dbReference type="PROSITE" id="PS00086">
    <property type="entry name" value="CYTOCHROME_P450"/>
    <property type="match status" value="1"/>
</dbReference>
<dbReference type="GO" id="GO:0036199">
    <property type="term" value="F:cholest-4-en-3-one 26-monooxygenase activity"/>
    <property type="evidence" value="ECO:0007669"/>
    <property type="project" value="TreeGrafter"/>
</dbReference>
<protein>
    <submittedName>
        <fullName evidence="3">Cytochrome P450</fullName>
    </submittedName>
</protein>
<dbReference type="InterPro" id="IPR036396">
    <property type="entry name" value="Cyt_P450_sf"/>
</dbReference>
<dbReference type="GO" id="GO:0020037">
    <property type="term" value="F:heme binding"/>
    <property type="evidence" value="ECO:0007669"/>
    <property type="project" value="InterPro"/>
</dbReference>
<organism evidence="3 4">
    <name type="scientific">Paractinoplanes rishiriensis</name>
    <dbReference type="NCBI Taxonomy" id="1050105"/>
    <lineage>
        <taxon>Bacteria</taxon>
        <taxon>Bacillati</taxon>
        <taxon>Actinomycetota</taxon>
        <taxon>Actinomycetes</taxon>
        <taxon>Micromonosporales</taxon>
        <taxon>Micromonosporaceae</taxon>
        <taxon>Paractinoplanes</taxon>
    </lineage>
</organism>
<dbReference type="EMBL" id="BOMV01000073">
    <property type="protein sequence ID" value="GIE99524.1"/>
    <property type="molecule type" value="Genomic_DNA"/>
</dbReference>
<dbReference type="AlphaFoldDB" id="A0A919K4R4"/>
<dbReference type="InterPro" id="IPR001128">
    <property type="entry name" value="Cyt_P450"/>
</dbReference>
<dbReference type="GO" id="GO:0008395">
    <property type="term" value="F:steroid hydroxylase activity"/>
    <property type="evidence" value="ECO:0007669"/>
    <property type="project" value="TreeGrafter"/>
</dbReference>
<dbReference type="PRINTS" id="PR00359">
    <property type="entry name" value="BP450"/>
</dbReference>
<dbReference type="PANTHER" id="PTHR46696">
    <property type="entry name" value="P450, PUTATIVE (EUROFUNG)-RELATED"/>
    <property type="match status" value="1"/>
</dbReference>
<dbReference type="GO" id="GO:0005506">
    <property type="term" value="F:iron ion binding"/>
    <property type="evidence" value="ECO:0007669"/>
    <property type="project" value="InterPro"/>
</dbReference>
<dbReference type="RefSeq" id="WP_203786510.1">
    <property type="nucleotide sequence ID" value="NZ_BOMV01000073.1"/>
</dbReference>
<dbReference type="InterPro" id="IPR017972">
    <property type="entry name" value="Cyt_P450_CS"/>
</dbReference>
<dbReference type="Pfam" id="PF00067">
    <property type="entry name" value="p450"/>
    <property type="match status" value="1"/>
</dbReference>
<comment type="similarity">
    <text evidence="1 2">Belongs to the cytochrome P450 family.</text>
</comment>
<accession>A0A919K4R4</accession>
<gene>
    <name evidence="3" type="ORF">Ari01nite_69890</name>
</gene>
<keyword evidence="2" id="KW-0408">Iron</keyword>
<name>A0A919K4R4_9ACTN</name>
<reference evidence="3" key="1">
    <citation type="submission" date="2021-01" db="EMBL/GenBank/DDBJ databases">
        <title>Whole genome shotgun sequence of Actinoplanes rishiriensis NBRC 108556.</title>
        <authorList>
            <person name="Komaki H."/>
            <person name="Tamura T."/>
        </authorList>
    </citation>
    <scope>NUCLEOTIDE SEQUENCE</scope>
    <source>
        <strain evidence="3">NBRC 108556</strain>
    </source>
</reference>
<dbReference type="Proteomes" id="UP000636960">
    <property type="component" value="Unassembled WGS sequence"/>
</dbReference>